<dbReference type="Proteomes" id="UP000663828">
    <property type="component" value="Unassembled WGS sequence"/>
</dbReference>
<evidence type="ECO:0000313" key="2">
    <source>
        <dbReference type="EMBL" id="CAF1655255.1"/>
    </source>
</evidence>
<feature type="compositionally biased region" description="Polar residues" evidence="1">
    <location>
        <begin position="32"/>
        <end position="42"/>
    </location>
</feature>
<gene>
    <name evidence="2" type="ORF">XAT740_LOCUS55787</name>
</gene>
<proteinExistence type="predicted"/>
<feature type="region of interest" description="Disordered" evidence="1">
    <location>
        <begin position="21"/>
        <end position="85"/>
    </location>
</feature>
<accession>A0A816F1I5</accession>
<organism evidence="2 3">
    <name type="scientific">Adineta ricciae</name>
    <name type="common">Rotifer</name>
    <dbReference type="NCBI Taxonomy" id="249248"/>
    <lineage>
        <taxon>Eukaryota</taxon>
        <taxon>Metazoa</taxon>
        <taxon>Spiralia</taxon>
        <taxon>Gnathifera</taxon>
        <taxon>Rotifera</taxon>
        <taxon>Eurotatoria</taxon>
        <taxon>Bdelloidea</taxon>
        <taxon>Adinetida</taxon>
        <taxon>Adinetidae</taxon>
        <taxon>Adineta</taxon>
    </lineage>
</organism>
<reference evidence="2" key="1">
    <citation type="submission" date="2021-02" db="EMBL/GenBank/DDBJ databases">
        <authorList>
            <person name="Nowell W R."/>
        </authorList>
    </citation>
    <scope>NUCLEOTIDE SEQUENCE</scope>
</reference>
<comment type="caution">
    <text evidence="2">The sequence shown here is derived from an EMBL/GenBank/DDBJ whole genome shotgun (WGS) entry which is preliminary data.</text>
</comment>
<protein>
    <submittedName>
        <fullName evidence="2">Uncharacterized protein</fullName>
    </submittedName>
</protein>
<dbReference type="AlphaFoldDB" id="A0A816F1I5"/>
<feature type="compositionally biased region" description="Low complexity" evidence="1">
    <location>
        <begin position="56"/>
        <end position="73"/>
    </location>
</feature>
<evidence type="ECO:0000256" key="1">
    <source>
        <dbReference type="SAM" id="MobiDB-lite"/>
    </source>
</evidence>
<sequence length="85" mass="9354">MSTKSNLKRIRDALDVETADEMEEIASDDKVSNSNPDFSLSESESDHTSPDENISENDSSSDSFTSNDDLNLNCQPGAVEKNRIL</sequence>
<dbReference type="EMBL" id="CAJNOR010010610">
    <property type="protein sequence ID" value="CAF1655255.1"/>
    <property type="molecule type" value="Genomic_DNA"/>
</dbReference>
<name>A0A816F1I5_ADIRI</name>
<keyword evidence="3" id="KW-1185">Reference proteome</keyword>
<evidence type="ECO:0000313" key="3">
    <source>
        <dbReference type="Proteomes" id="UP000663828"/>
    </source>
</evidence>